<evidence type="ECO:0000256" key="7">
    <source>
        <dbReference type="PROSITE-ProRule" id="PRU01091"/>
    </source>
</evidence>
<dbReference type="GO" id="GO:0006355">
    <property type="term" value="P:regulation of DNA-templated transcription"/>
    <property type="evidence" value="ECO:0007669"/>
    <property type="project" value="InterPro"/>
</dbReference>
<keyword evidence="5" id="KW-0804">Transcription</keyword>
<evidence type="ECO:0000256" key="5">
    <source>
        <dbReference type="ARBA" id="ARBA00023163"/>
    </source>
</evidence>
<dbReference type="PANTHER" id="PTHR48111">
    <property type="entry name" value="REGULATOR OF RPOS"/>
    <property type="match status" value="1"/>
</dbReference>
<dbReference type="CDD" id="cd00383">
    <property type="entry name" value="trans_reg_C"/>
    <property type="match status" value="1"/>
</dbReference>
<dbReference type="GO" id="GO:0000156">
    <property type="term" value="F:phosphorelay response regulator activity"/>
    <property type="evidence" value="ECO:0007669"/>
    <property type="project" value="TreeGrafter"/>
</dbReference>
<dbReference type="Proteomes" id="UP000295788">
    <property type="component" value="Unassembled WGS sequence"/>
</dbReference>
<evidence type="ECO:0000256" key="2">
    <source>
        <dbReference type="ARBA" id="ARBA00023012"/>
    </source>
</evidence>
<dbReference type="InterPro" id="IPR001867">
    <property type="entry name" value="OmpR/PhoB-type_DNA-bd"/>
</dbReference>
<dbReference type="PROSITE" id="PS51755">
    <property type="entry name" value="OMPR_PHOB"/>
    <property type="match status" value="1"/>
</dbReference>
<dbReference type="FunFam" id="3.40.50.2300:FF:000001">
    <property type="entry name" value="DNA-binding response regulator PhoB"/>
    <property type="match status" value="1"/>
</dbReference>
<evidence type="ECO:0000259" key="8">
    <source>
        <dbReference type="PROSITE" id="PS50110"/>
    </source>
</evidence>
<evidence type="ECO:0000256" key="1">
    <source>
        <dbReference type="ARBA" id="ARBA00022553"/>
    </source>
</evidence>
<evidence type="ECO:0000259" key="9">
    <source>
        <dbReference type="PROSITE" id="PS51755"/>
    </source>
</evidence>
<dbReference type="GO" id="GO:0032993">
    <property type="term" value="C:protein-DNA complex"/>
    <property type="evidence" value="ECO:0007669"/>
    <property type="project" value="TreeGrafter"/>
</dbReference>
<keyword evidence="11" id="KW-1185">Reference proteome</keyword>
<protein>
    <submittedName>
        <fullName evidence="10">DNA-binding response OmpR family regulator</fullName>
    </submittedName>
</protein>
<sequence>MKKIMVVEDELSISKVLRAYLKKAGYEVELISSGEEAIEKFSEYKPSLVLLDIMLPDVDGWTVLHFIRERSSCPVIMLTALGQISQKLTGLNQGADDYITKPFDPLEVVARVDAVLRRSTLIINQENIRYYGTLKIDFKAHRVYLHGLEMELPPRDLSLLLFLARHPNQTLTREQLIEQVWGMDYEGSDRAVDLAIKRIRKVLDLWPSSEGEIKTIRGMGYQFSVYEKE</sequence>
<feature type="DNA-binding region" description="OmpR/PhoB-type" evidence="7">
    <location>
        <begin position="126"/>
        <end position="225"/>
    </location>
</feature>
<dbReference type="PROSITE" id="PS50110">
    <property type="entry name" value="RESPONSE_REGULATORY"/>
    <property type="match status" value="1"/>
</dbReference>
<evidence type="ECO:0000313" key="11">
    <source>
        <dbReference type="Proteomes" id="UP000295788"/>
    </source>
</evidence>
<dbReference type="PANTHER" id="PTHR48111:SF21">
    <property type="entry name" value="DNA-BINDING DUAL MASTER TRANSCRIPTIONAL REGULATOR RPAA"/>
    <property type="match status" value="1"/>
</dbReference>
<dbReference type="SMART" id="SM00862">
    <property type="entry name" value="Trans_reg_C"/>
    <property type="match status" value="1"/>
</dbReference>
<dbReference type="Gene3D" id="1.10.10.10">
    <property type="entry name" value="Winged helix-like DNA-binding domain superfamily/Winged helix DNA-binding domain"/>
    <property type="match status" value="1"/>
</dbReference>
<dbReference type="GO" id="GO:0005829">
    <property type="term" value="C:cytosol"/>
    <property type="evidence" value="ECO:0007669"/>
    <property type="project" value="TreeGrafter"/>
</dbReference>
<reference evidence="10 11" key="1">
    <citation type="submission" date="2019-03" db="EMBL/GenBank/DDBJ databases">
        <title>Genomic Encyclopedia of Type Strains, Phase IV (KMG-IV): sequencing the most valuable type-strain genomes for metagenomic binning, comparative biology and taxonomic classification.</title>
        <authorList>
            <person name="Goeker M."/>
        </authorList>
    </citation>
    <scope>NUCLEOTIDE SEQUENCE [LARGE SCALE GENOMIC DNA]</scope>
    <source>
        <strain evidence="10 11">DSM 23802</strain>
    </source>
</reference>
<dbReference type="RefSeq" id="WP_132769452.1">
    <property type="nucleotide sequence ID" value="NZ_SMAB01000014.1"/>
</dbReference>
<keyword evidence="4 7" id="KW-0238">DNA-binding</keyword>
<dbReference type="Gene3D" id="3.40.50.2300">
    <property type="match status" value="1"/>
</dbReference>
<dbReference type="InterPro" id="IPR036388">
    <property type="entry name" value="WH-like_DNA-bd_sf"/>
</dbReference>
<dbReference type="InterPro" id="IPR011006">
    <property type="entry name" value="CheY-like_superfamily"/>
</dbReference>
<dbReference type="Gene3D" id="6.10.250.690">
    <property type="match status" value="1"/>
</dbReference>
<proteinExistence type="predicted"/>
<feature type="modified residue" description="4-aspartylphosphate" evidence="6">
    <location>
        <position position="52"/>
    </location>
</feature>
<comment type="caution">
    <text evidence="10">The sequence shown here is derived from an EMBL/GenBank/DDBJ whole genome shotgun (WGS) entry which is preliminary data.</text>
</comment>
<feature type="domain" description="OmpR/PhoB-type" evidence="9">
    <location>
        <begin position="126"/>
        <end position="225"/>
    </location>
</feature>
<gene>
    <name evidence="10" type="ORF">EDD72_1149</name>
</gene>
<feature type="domain" description="Response regulatory" evidence="8">
    <location>
        <begin position="3"/>
        <end position="116"/>
    </location>
</feature>
<dbReference type="EMBL" id="SMAB01000014">
    <property type="protein sequence ID" value="TCS81032.1"/>
    <property type="molecule type" value="Genomic_DNA"/>
</dbReference>
<evidence type="ECO:0000256" key="4">
    <source>
        <dbReference type="ARBA" id="ARBA00023125"/>
    </source>
</evidence>
<dbReference type="CDD" id="cd17574">
    <property type="entry name" value="REC_OmpR"/>
    <property type="match status" value="1"/>
</dbReference>
<dbReference type="InterPro" id="IPR039420">
    <property type="entry name" value="WalR-like"/>
</dbReference>
<dbReference type="AlphaFoldDB" id="A0A4V2USD6"/>
<dbReference type="Pfam" id="PF00072">
    <property type="entry name" value="Response_reg"/>
    <property type="match status" value="1"/>
</dbReference>
<evidence type="ECO:0000313" key="10">
    <source>
        <dbReference type="EMBL" id="TCS81032.1"/>
    </source>
</evidence>
<dbReference type="InterPro" id="IPR001789">
    <property type="entry name" value="Sig_transdc_resp-reg_receiver"/>
</dbReference>
<dbReference type="GO" id="GO:0000976">
    <property type="term" value="F:transcription cis-regulatory region binding"/>
    <property type="evidence" value="ECO:0007669"/>
    <property type="project" value="TreeGrafter"/>
</dbReference>
<keyword evidence="1 6" id="KW-0597">Phosphoprotein</keyword>
<evidence type="ECO:0000256" key="6">
    <source>
        <dbReference type="PROSITE-ProRule" id="PRU00169"/>
    </source>
</evidence>
<dbReference type="Pfam" id="PF00486">
    <property type="entry name" value="Trans_reg_C"/>
    <property type="match status" value="1"/>
</dbReference>
<accession>A0A4V2USD6</accession>
<keyword evidence="2" id="KW-0902">Two-component regulatory system</keyword>
<dbReference type="OrthoDB" id="9790442at2"/>
<dbReference type="SUPFAM" id="SSF52172">
    <property type="entry name" value="CheY-like"/>
    <property type="match status" value="1"/>
</dbReference>
<evidence type="ECO:0000256" key="3">
    <source>
        <dbReference type="ARBA" id="ARBA00023015"/>
    </source>
</evidence>
<organism evidence="10 11">
    <name type="scientific">Tepidibacillus fermentans</name>
    <dbReference type="NCBI Taxonomy" id="1281767"/>
    <lineage>
        <taxon>Bacteria</taxon>
        <taxon>Bacillati</taxon>
        <taxon>Bacillota</taxon>
        <taxon>Bacilli</taxon>
        <taxon>Bacillales</taxon>
        <taxon>Bacillaceae</taxon>
        <taxon>Tepidibacillus</taxon>
    </lineage>
</organism>
<dbReference type="SMART" id="SM00448">
    <property type="entry name" value="REC"/>
    <property type="match status" value="1"/>
</dbReference>
<keyword evidence="3" id="KW-0805">Transcription regulation</keyword>
<name>A0A4V2USD6_9BACI</name>